<protein>
    <submittedName>
        <fullName evidence="1">(apollo) hypothetical protein</fullName>
    </submittedName>
</protein>
<gene>
    <name evidence="1" type="ORF">PAPOLLO_LOCUS4948</name>
</gene>
<sequence length="81" mass="9785">MKIRTNTNWIYQQMHIVFTTELFERRVYEGRAIFEDPLESFEAEENTKEYEFSSGFPTPIRKKYCYESINRCCYTACNTNT</sequence>
<organism evidence="1 2">
    <name type="scientific">Parnassius apollo</name>
    <name type="common">Apollo butterfly</name>
    <name type="synonym">Papilio apollo</name>
    <dbReference type="NCBI Taxonomy" id="110799"/>
    <lineage>
        <taxon>Eukaryota</taxon>
        <taxon>Metazoa</taxon>
        <taxon>Ecdysozoa</taxon>
        <taxon>Arthropoda</taxon>
        <taxon>Hexapoda</taxon>
        <taxon>Insecta</taxon>
        <taxon>Pterygota</taxon>
        <taxon>Neoptera</taxon>
        <taxon>Endopterygota</taxon>
        <taxon>Lepidoptera</taxon>
        <taxon>Glossata</taxon>
        <taxon>Ditrysia</taxon>
        <taxon>Papilionoidea</taxon>
        <taxon>Papilionidae</taxon>
        <taxon>Parnassiinae</taxon>
        <taxon>Parnassini</taxon>
        <taxon>Parnassius</taxon>
        <taxon>Parnassius</taxon>
    </lineage>
</organism>
<dbReference type="Proteomes" id="UP000691718">
    <property type="component" value="Unassembled WGS sequence"/>
</dbReference>
<evidence type="ECO:0000313" key="1">
    <source>
        <dbReference type="EMBL" id="CAG4953759.1"/>
    </source>
</evidence>
<proteinExistence type="predicted"/>
<dbReference type="EMBL" id="CAJQZP010000288">
    <property type="protein sequence ID" value="CAG4953759.1"/>
    <property type="molecule type" value="Genomic_DNA"/>
</dbReference>
<reference evidence="1" key="1">
    <citation type="submission" date="2021-04" db="EMBL/GenBank/DDBJ databases">
        <authorList>
            <person name="Tunstrom K."/>
        </authorList>
    </citation>
    <scope>NUCLEOTIDE SEQUENCE</scope>
</reference>
<accession>A0A8S3WDX3</accession>
<comment type="caution">
    <text evidence="1">The sequence shown here is derived from an EMBL/GenBank/DDBJ whole genome shotgun (WGS) entry which is preliminary data.</text>
</comment>
<dbReference type="AlphaFoldDB" id="A0A8S3WDX3"/>
<evidence type="ECO:0000313" key="2">
    <source>
        <dbReference type="Proteomes" id="UP000691718"/>
    </source>
</evidence>
<name>A0A8S3WDX3_PARAO</name>
<keyword evidence="2" id="KW-1185">Reference proteome</keyword>